<dbReference type="Pfam" id="PF00238">
    <property type="entry name" value="Ribosomal_L14"/>
    <property type="match status" value="1"/>
</dbReference>
<evidence type="ECO:0000256" key="18">
    <source>
        <dbReference type="ARBA" id="ARBA00023274"/>
    </source>
</evidence>
<feature type="region of interest" description="Disordered" evidence="27">
    <location>
        <begin position="188"/>
        <end position="216"/>
    </location>
</feature>
<comment type="function">
    <text evidence="1">One of the primary rRNA binding proteins, it binds directly near the 3'-end of the 23S rRNA, where it nucleates assembly of the 50S subunit.</text>
</comment>
<dbReference type="InterPro" id="IPR008991">
    <property type="entry name" value="Translation_prot_SH3-like_sf"/>
</dbReference>
<dbReference type="Gene3D" id="3.30.70.330">
    <property type="match status" value="1"/>
</dbReference>
<dbReference type="InterPro" id="IPR000114">
    <property type="entry name" value="Ribosomal_uL16_bact-type"/>
</dbReference>
<evidence type="ECO:0000256" key="14">
    <source>
        <dbReference type="ARBA" id="ARBA00011838"/>
    </source>
</evidence>
<comment type="similarity">
    <text evidence="10">Belongs to the universal ribosomal protein uL4 family.</text>
</comment>
<evidence type="ECO:0000256" key="7">
    <source>
        <dbReference type="ARBA" id="ARBA00008553"/>
    </source>
</evidence>
<dbReference type="InterPro" id="IPR047873">
    <property type="entry name" value="Ribosomal_uL16"/>
</dbReference>
<dbReference type="PROSITE" id="PS01108">
    <property type="entry name" value="RIBOSOMAL_L24"/>
    <property type="match status" value="1"/>
</dbReference>
<dbReference type="InterPro" id="IPR012678">
    <property type="entry name" value="Ribosomal_uL23/eL15/eS24_sf"/>
</dbReference>
<dbReference type="GO" id="GO:0003735">
    <property type="term" value="F:structural constituent of ribosome"/>
    <property type="evidence" value="ECO:0007669"/>
    <property type="project" value="InterPro"/>
</dbReference>
<dbReference type="NCBIfam" id="TIGR01009">
    <property type="entry name" value="rpsC_bact"/>
    <property type="match status" value="1"/>
</dbReference>
<dbReference type="PROSITE" id="PS00474">
    <property type="entry name" value="RIBOSOMAL_L3"/>
    <property type="match status" value="1"/>
</dbReference>
<dbReference type="SUPFAM" id="SSF46561">
    <property type="entry name" value="Ribosomal protein L29 (L29p)"/>
    <property type="match status" value="1"/>
</dbReference>
<organism evidence="29 30">
    <name type="scientific">Symbiodinium pilosum</name>
    <name type="common">Dinoflagellate</name>
    <dbReference type="NCBI Taxonomy" id="2952"/>
    <lineage>
        <taxon>Eukaryota</taxon>
        <taxon>Sar</taxon>
        <taxon>Alveolata</taxon>
        <taxon>Dinophyceae</taxon>
        <taxon>Suessiales</taxon>
        <taxon>Symbiodiniaceae</taxon>
        <taxon>Symbiodinium</taxon>
    </lineage>
</organism>
<dbReference type="SUPFAM" id="SSF55282">
    <property type="entry name" value="RL5-like"/>
    <property type="match status" value="1"/>
</dbReference>
<dbReference type="HAMAP" id="MF_01309_B">
    <property type="entry name" value="Ribosomal_uS3_B"/>
    <property type="match status" value="1"/>
</dbReference>
<keyword evidence="16 24" id="KW-0694">RNA-binding</keyword>
<comment type="similarity">
    <text evidence="9">Belongs to the universal ribosomal protein uL29 family.</text>
</comment>
<dbReference type="Pfam" id="PF17136">
    <property type="entry name" value="ribosomal_L24"/>
    <property type="match status" value="1"/>
</dbReference>
<dbReference type="InterPro" id="IPR001854">
    <property type="entry name" value="Ribosomal_uL29"/>
</dbReference>
<dbReference type="InterPro" id="IPR000218">
    <property type="entry name" value="Ribosomal_uL14"/>
</dbReference>
<dbReference type="EMBL" id="CAJNIZ010000001">
    <property type="protein sequence ID" value="CAE7149738.1"/>
    <property type="molecule type" value="Genomic_DNA"/>
</dbReference>
<sequence>MTRVFTEEGASVAVTVIEAAPNRITQVKTDDTDGYSAVQVTAGEVKQNRVSKPRAGHFAKANTGAGRGLWEFRAMAEDGMAIGGELTVEQFEVGQKIDVRGISKGKGFAGGIKRWNFSHQDNTHGNSISHRAPGSIGQCQTPGRVFKGKKMAGHMGAAKVTTQNLEVIRVDAEKNLILVKGARQGTRAQKNRAAVSGGGRKPWRQKGTGRARSGTIRSPIWRSGGVTFAAQPQDHSNKVNRKMYRGALQCIVSELIRQERLVAIESFNIDAPKTKALLSQLKTLDLRSVLIVTEEVDENLYLASRNVKGVDVRDVQGVDPVRGFGMNPERVFTVLREPHISEKVSVLGDAYNQYAFKVSTDATKAEIREAVQTLFNVEVKKVTTANVKGKVKKNARGVTRKKNWKKAYITVAQGAPHKPLLERKSKNGGRNNAGRITTRHRGGGHKQHYRIIDWKRTKDGIPAVVERIEYDPNRTAHIALLKYKDGERAYIIAPKGVQAGDELMSGSSSPIRPGNAMALRNVPVGSVVHCVELKPGKGAQMVRSAGGSCQLVAREGTYATLRMRSGEMRRVLSECRATLGEVGNSEHNLRSLGKAGATRWRGRKPTVRGVAMNPVDHPHGGGEGKTSGGRHPVTPWGVPTKGPFVDTHLMKKVEVAAANNERRPIKTWSRRSMIVPEMVGLTIAIHNGRQHVPVLVNEDMALDILNFSTKKGAVLVRKVVESAIANAENNEGIVKDHTSVWYADKKTYAGYLLNDLAVRDYLRKRLADASISRIDIERPAQTARITIHTARPGIVIGKKGEDVERLRVELAKRMGMPVHVNIEEIRKPELDAQLVAQNVAQQLERRVQFRRAMRRVIQNAMRLGAEGIKVRVAGRLGGAEIARSEVYHEGRVPLHTLRADIDYSTCEALTTYGIIGIKVWIFKGEVIGTAAVGRGRMTARQIEAGRRAMVRHIKRGGKTWIRVFPDKPITKKPLEVRQGKGKGSVEYWVALIQPGRVIYEMEGVPEEVAREAFTLAELGAELLRMRKDEFSLRMQYASGQLGQTHMVKEVRRDIARVKTLIKEKVGDTVTVVECRPLAKTKTWMLKSVDERVLGGSKRRYAGIGDIIKVTVKEAIPRGRVRKGQVMNAVVVRTRKGVRRADGSLIKFDHNAAVLLNPQNQPVGTRIFGPTHMLKIKKDDEVVVLTGRDKGRRGEVLRVMKDGRLLVGGINMVKKATRPDPNAGEQGGLISKEAPIQVSNVAIWNHEESRADRVAFSVDDNGKKIRIRSQLKESLGLANIMAVPRIEKVTLNMGVGEAVADRKVMEAAVADMTAIAGQRPVVCNARKSEAGFKIREGWPIGCKVTLRSERMYDFIERLVGIAIPRIRDFRGLNPKSFDGRGNFSMGLTEQIVFPEIDYDKIDKIRGLDICITTSAENNEHALALLKAFKFPFRV</sequence>
<dbReference type="Pfam" id="PF00573">
    <property type="entry name" value="Ribosomal_L4"/>
    <property type="match status" value="1"/>
</dbReference>
<evidence type="ECO:0000256" key="22">
    <source>
        <dbReference type="ARBA" id="ARBA00035473"/>
    </source>
</evidence>
<dbReference type="Gene3D" id="3.40.1370.10">
    <property type="match status" value="1"/>
</dbReference>
<dbReference type="GO" id="GO:0006412">
    <property type="term" value="P:translation"/>
    <property type="evidence" value="ECO:0007669"/>
    <property type="project" value="InterPro"/>
</dbReference>
<evidence type="ECO:0000256" key="6">
    <source>
        <dbReference type="ARBA" id="ARBA00007345"/>
    </source>
</evidence>
<dbReference type="Pfam" id="PF07650">
    <property type="entry name" value="KH_2"/>
    <property type="match status" value="1"/>
</dbReference>
<dbReference type="InterPro" id="IPR009000">
    <property type="entry name" value="Transl_B-barrel_sf"/>
</dbReference>
<dbReference type="InterPro" id="IPR022669">
    <property type="entry name" value="Ribosomal_uL2_C"/>
</dbReference>
<comment type="similarity">
    <text evidence="6">Belongs to the universal ribosomal protein uS19 family.</text>
</comment>
<dbReference type="InterPro" id="IPR041988">
    <property type="entry name" value="Ribosomal_uL24_KOW"/>
</dbReference>
<evidence type="ECO:0000256" key="5">
    <source>
        <dbReference type="ARBA" id="ARBA00006700"/>
    </source>
</evidence>
<dbReference type="SUPFAM" id="SSF54570">
    <property type="entry name" value="Ribosomal protein S19"/>
    <property type="match status" value="1"/>
</dbReference>
<dbReference type="InterPro" id="IPR057264">
    <property type="entry name" value="Ribosomal_uL24_C"/>
</dbReference>
<comment type="similarity">
    <text evidence="13 25">Belongs to the universal ribosomal protein uS3 family.</text>
</comment>
<dbReference type="NCBIfam" id="TIGR01171">
    <property type="entry name" value="rplB_bact"/>
    <property type="match status" value="1"/>
</dbReference>
<evidence type="ECO:0000256" key="15">
    <source>
        <dbReference type="ARBA" id="ARBA00022730"/>
    </source>
</evidence>
<dbReference type="SMART" id="SM00322">
    <property type="entry name" value="KH"/>
    <property type="match status" value="1"/>
</dbReference>
<dbReference type="SUPFAM" id="SSF50447">
    <property type="entry name" value="Translation proteins"/>
    <property type="match status" value="1"/>
</dbReference>
<dbReference type="Pfam" id="PF03947">
    <property type="entry name" value="Ribosomal_L2_C"/>
    <property type="match status" value="1"/>
</dbReference>
<dbReference type="SUPFAM" id="SSF54686">
    <property type="entry name" value="Ribosomal protein L16p/L10e"/>
    <property type="match status" value="1"/>
</dbReference>
<evidence type="ECO:0000256" key="9">
    <source>
        <dbReference type="ARBA" id="ARBA00009254"/>
    </source>
</evidence>
<dbReference type="InterPro" id="IPR031309">
    <property type="entry name" value="Ribosomal_uL5_C"/>
</dbReference>
<dbReference type="InterPro" id="IPR019972">
    <property type="entry name" value="Ribosomal_uL14_CS"/>
</dbReference>
<comment type="similarity">
    <text evidence="7">Belongs to the universal ribosomal protein uL5 family.</text>
</comment>
<dbReference type="SUPFAM" id="SSF50193">
    <property type="entry name" value="Ribosomal protein L14"/>
    <property type="match status" value="1"/>
</dbReference>
<dbReference type="CDD" id="cd00337">
    <property type="entry name" value="Ribosomal_uL14"/>
    <property type="match status" value="1"/>
</dbReference>
<dbReference type="PROSITE" id="PS00049">
    <property type="entry name" value="RIBOSOMAL_L14"/>
    <property type="match status" value="1"/>
</dbReference>
<dbReference type="HAMAP" id="MF_01326_B">
    <property type="entry name" value="Ribosomal_uL24_B"/>
    <property type="match status" value="1"/>
</dbReference>
<dbReference type="NCBIfam" id="TIGR01079">
    <property type="entry name" value="rplX_bact"/>
    <property type="match status" value="1"/>
</dbReference>
<dbReference type="InterPro" id="IPR014722">
    <property type="entry name" value="Rib_uL2_dom2"/>
</dbReference>
<comment type="similarity">
    <text evidence="4 26">Belongs to the universal ribosomal protein uL3 family.</text>
</comment>
<dbReference type="InterPro" id="IPR022666">
    <property type="entry name" value="Ribosomal_uL2_RNA-bd_dom"/>
</dbReference>
<feature type="compositionally biased region" description="Basic residues" evidence="27">
    <location>
        <begin position="437"/>
        <end position="447"/>
    </location>
</feature>
<dbReference type="GO" id="GO:0016740">
    <property type="term" value="F:transferase activity"/>
    <property type="evidence" value="ECO:0007669"/>
    <property type="project" value="InterPro"/>
</dbReference>
<dbReference type="InterPro" id="IPR004044">
    <property type="entry name" value="KH_dom_type_2"/>
</dbReference>
<dbReference type="OrthoDB" id="10267824at2759"/>
<dbReference type="FunFam" id="3.30.160.810:FF:000001">
    <property type="entry name" value="50S ribosomal protein L3"/>
    <property type="match status" value="1"/>
</dbReference>
<evidence type="ECO:0000256" key="25">
    <source>
        <dbReference type="RuleBase" id="RU003624"/>
    </source>
</evidence>
<dbReference type="HAMAP" id="MF_01367">
    <property type="entry name" value="Ribosomal_uL14"/>
    <property type="match status" value="1"/>
</dbReference>
<proteinExistence type="inferred from homology"/>
<evidence type="ECO:0000256" key="8">
    <source>
        <dbReference type="ARBA" id="ARBA00008931"/>
    </source>
</evidence>
<dbReference type="Gene3D" id="4.10.950.10">
    <property type="entry name" value="Ribosomal protein L2, domain 3"/>
    <property type="match status" value="1"/>
</dbReference>
<dbReference type="InterPro" id="IPR019926">
    <property type="entry name" value="Ribosomal_uL3_CS"/>
</dbReference>
<dbReference type="Gene3D" id="3.30.1440.10">
    <property type="match status" value="1"/>
</dbReference>
<dbReference type="FunFam" id="4.10.950.10:FF:000001">
    <property type="entry name" value="50S ribosomal protein L2"/>
    <property type="match status" value="1"/>
</dbReference>
<reference evidence="29" key="1">
    <citation type="submission" date="2021-02" db="EMBL/GenBank/DDBJ databases">
        <authorList>
            <person name="Dougan E. K."/>
            <person name="Rhodes N."/>
            <person name="Thang M."/>
            <person name="Chan C."/>
        </authorList>
    </citation>
    <scope>NUCLEOTIDE SEQUENCE</scope>
</reference>
<dbReference type="InterPro" id="IPR012677">
    <property type="entry name" value="Nucleotide-bd_a/b_plait_sf"/>
</dbReference>
<evidence type="ECO:0000313" key="30">
    <source>
        <dbReference type="Proteomes" id="UP000649617"/>
    </source>
</evidence>
<dbReference type="InterPro" id="IPR020930">
    <property type="entry name" value="Ribosomal_uL5_bac-type"/>
</dbReference>
<dbReference type="Pfam" id="PF00281">
    <property type="entry name" value="Ribosomal_L5"/>
    <property type="match status" value="1"/>
</dbReference>
<dbReference type="Gene3D" id="2.30.30.30">
    <property type="match status" value="2"/>
</dbReference>
<keyword evidence="18 25" id="KW-0687">Ribonucleoprotein</keyword>
<feature type="region of interest" description="Disordered" evidence="27">
    <location>
        <begin position="420"/>
        <end position="447"/>
    </location>
</feature>
<name>A0A812IRX3_SYMPI</name>
<dbReference type="HAMAP" id="MF_01320_B">
    <property type="entry name" value="Ribosomal_uL2_B"/>
    <property type="match status" value="1"/>
</dbReference>
<accession>A0A812IRX3</accession>
<dbReference type="NCBIfam" id="TIGR03953">
    <property type="entry name" value="rplD_bact"/>
    <property type="match status" value="1"/>
</dbReference>
<dbReference type="Gene3D" id="6.10.140.1970">
    <property type="match status" value="1"/>
</dbReference>
<dbReference type="SUPFAM" id="SSF54189">
    <property type="entry name" value="Ribosomal proteins S24e, L23 and L15e"/>
    <property type="match status" value="1"/>
</dbReference>
<dbReference type="InterPro" id="IPR005880">
    <property type="entry name" value="Ribosomal_uL2_bac/org-type"/>
</dbReference>
<dbReference type="InterPro" id="IPR012340">
    <property type="entry name" value="NA-bd_OB-fold"/>
</dbReference>
<dbReference type="InterPro" id="IPR015946">
    <property type="entry name" value="KH_dom-like_a/b"/>
</dbReference>
<dbReference type="SMART" id="SM00739">
    <property type="entry name" value="KOW"/>
    <property type="match status" value="1"/>
</dbReference>
<dbReference type="Gene3D" id="2.40.150.20">
    <property type="entry name" value="Ribosomal protein L14"/>
    <property type="match status" value="1"/>
</dbReference>
<keyword evidence="15" id="KW-0699">rRNA-binding</keyword>
<evidence type="ECO:0000256" key="10">
    <source>
        <dbReference type="ARBA" id="ARBA00010528"/>
    </source>
</evidence>
<comment type="caution">
    <text evidence="29">The sequence shown here is derived from an EMBL/GenBank/DDBJ whole genome shotgun (WGS) entry which is preliminary data.</text>
</comment>
<dbReference type="HAMAP" id="MF_01369_B">
    <property type="entry name" value="Ribosomal_uL23_B"/>
    <property type="match status" value="1"/>
</dbReference>
<evidence type="ECO:0000256" key="26">
    <source>
        <dbReference type="RuleBase" id="RU003905"/>
    </source>
</evidence>
<dbReference type="InterPro" id="IPR014726">
    <property type="entry name" value="Ribosomal_uL2_dom3"/>
</dbReference>
<evidence type="ECO:0000256" key="19">
    <source>
        <dbReference type="ARBA" id="ARBA00035154"/>
    </source>
</evidence>
<dbReference type="InterPro" id="IPR000597">
    <property type="entry name" value="Ribosomal_uL3"/>
</dbReference>
<dbReference type="CDD" id="cd02412">
    <property type="entry name" value="KH-II_30S_S3"/>
    <property type="match status" value="1"/>
</dbReference>
<dbReference type="Pfam" id="PF00181">
    <property type="entry name" value="Ribosomal_L2_N"/>
    <property type="match status" value="1"/>
</dbReference>
<evidence type="ECO:0000256" key="13">
    <source>
        <dbReference type="ARBA" id="ARBA00010761"/>
    </source>
</evidence>
<dbReference type="InterPro" id="IPR044892">
    <property type="entry name" value="Ribosomal_L3_dom_3_arc_sf"/>
</dbReference>
<dbReference type="Pfam" id="PF00252">
    <property type="entry name" value="Ribosomal_L16"/>
    <property type="match status" value="1"/>
</dbReference>
<dbReference type="InterPro" id="IPR005825">
    <property type="entry name" value="Ribosomal_uL24_CS"/>
</dbReference>
<evidence type="ECO:0000256" key="3">
    <source>
        <dbReference type="ARBA" id="ARBA00005636"/>
    </source>
</evidence>
<comment type="similarity">
    <text evidence="11">Belongs to the universal ribosomal protein uL24 family.</text>
</comment>
<dbReference type="Gene3D" id="3.30.160.810">
    <property type="match status" value="1"/>
</dbReference>
<dbReference type="InterPro" id="IPR022671">
    <property type="entry name" value="Ribosomal_uL2_CS"/>
</dbReference>
<evidence type="ECO:0000256" key="17">
    <source>
        <dbReference type="ARBA" id="ARBA00022980"/>
    </source>
</evidence>
<dbReference type="SMART" id="SM01374">
    <property type="entry name" value="Ribosomal_L14"/>
    <property type="match status" value="1"/>
</dbReference>
<dbReference type="NCBIfam" id="TIGR03625">
    <property type="entry name" value="L3_bact"/>
    <property type="match status" value="1"/>
</dbReference>
<dbReference type="SUPFAM" id="SSF52166">
    <property type="entry name" value="Ribosomal protein L4"/>
    <property type="match status" value="1"/>
</dbReference>
<dbReference type="InterPro" id="IPR036920">
    <property type="entry name" value="Ribosomal_uL16_sf"/>
</dbReference>
<evidence type="ECO:0000256" key="4">
    <source>
        <dbReference type="ARBA" id="ARBA00006540"/>
    </source>
</evidence>
<dbReference type="InterPro" id="IPR001351">
    <property type="entry name" value="Ribosomal_uS3_C"/>
</dbReference>
<dbReference type="Pfam" id="PF00673">
    <property type="entry name" value="Ribosomal_L5_C"/>
    <property type="match status" value="1"/>
</dbReference>
<dbReference type="InterPro" id="IPR018254">
    <property type="entry name" value="Ribosomal_uL29_CS"/>
</dbReference>
<dbReference type="InterPro" id="IPR023575">
    <property type="entry name" value="Ribosomal_uS19_SF"/>
</dbReference>
<dbReference type="InterPro" id="IPR031310">
    <property type="entry name" value="Ribosomal_uL5_N"/>
</dbReference>
<dbReference type="PANTHER" id="PTHR11229">
    <property type="entry name" value="50S RIBOSOMAL PROTEIN L3"/>
    <property type="match status" value="1"/>
</dbReference>
<dbReference type="InterPro" id="IPR036049">
    <property type="entry name" value="Ribosomal_uL29_sf"/>
</dbReference>
<dbReference type="InterPro" id="IPR002136">
    <property type="entry name" value="Ribosomal_uL4"/>
</dbReference>
<evidence type="ECO:0000256" key="1">
    <source>
        <dbReference type="ARBA" id="ARBA00002570"/>
    </source>
</evidence>
<evidence type="ECO:0000256" key="12">
    <source>
        <dbReference type="ARBA" id="ARBA00010745"/>
    </source>
</evidence>
<evidence type="ECO:0000256" key="24">
    <source>
        <dbReference type="PROSITE-ProRule" id="PRU00118"/>
    </source>
</evidence>
<dbReference type="SUPFAM" id="SSF50104">
    <property type="entry name" value="Translation proteins SH3-like domain"/>
    <property type="match status" value="2"/>
</dbReference>
<dbReference type="FunFam" id="2.30.30.30:FF:000001">
    <property type="entry name" value="50S ribosomal protein L2"/>
    <property type="match status" value="1"/>
</dbReference>
<dbReference type="HAMAP" id="MF_01333_B">
    <property type="entry name" value="Ribosomal_uL5_B"/>
    <property type="match status" value="1"/>
</dbReference>
<dbReference type="PROSITE" id="PS50823">
    <property type="entry name" value="KH_TYPE_2"/>
    <property type="match status" value="1"/>
</dbReference>
<dbReference type="NCBIfam" id="TIGR00012">
    <property type="entry name" value="L29"/>
    <property type="match status" value="1"/>
</dbReference>
<dbReference type="PROSITE" id="PS00358">
    <property type="entry name" value="RIBOSOMAL_L5"/>
    <property type="match status" value="1"/>
</dbReference>
<evidence type="ECO:0000256" key="23">
    <source>
        <dbReference type="ARBA" id="ARBA00069872"/>
    </source>
</evidence>
<feature type="domain" description="KH type-2" evidence="28">
    <location>
        <begin position="758"/>
        <end position="826"/>
    </location>
</feature>
<dbReference type="CDD" id="cd06089">
    <property type="entry name" value="KOW_RPL26"/>
    <property type="match status" value="1"/>
</dbReference>
<comment type="similarity">
    <text evidence="3">Belongs to the universal ribosomal protein uL2 family.</text>
</comment>
<feature type="region of interest" description="Disordered" evidence="27">
    <location>
        <begin position="609"/>
        <end position="636"/>
    </location>
</feature>
<dbReference type="Gene3D" id="3.90.1170.10">
    <property type="entry name" value="Ribosomal protein L10e/L16"/>
    <property type="match status" value="1"/>
</dbReference>
<dbReference type="FunFam" id="3.30.1140.32:FF:000002">
    <property type="entry name" value="30S ribosomal protein S3"/>
    <property type="match status" value="1"/>
</dbReference>
<dbReference type="NCBIfam" id="NF000585">
    <property type="entry name" value="PRK00010.1"/>
    <property type="match status" value="1"/>
</dbReference>
<dbReference type="Gene3D" id="3.30.300.20">
    <property type="match status" value="1"/>
</dbReference>
<dbReference type="Proteomes" id="UP000649617">
    <property type="component" value="Unassembled WGS sequence"/>
</dbReference>
<dbReference type="PROSITE" id="PS00579">
    <property type="entry name" value="RIBOSOMAL_L29"/>
    <property type="match status" value="1"/>
</dbReference>
<dbReference type="InterPro" id="IPR013005">
    <property type="entry name" value="Ribosomal_uL4-like"/>
</dbReference>
<comment type="similarity">
    <text evidence="12">Belongs to the universal ribosomal protein uL14 family.</text>
</comment>
<dbReference type="InterPro" id="IPR036853">
    <property type="entry name" value="Ribosomal_uL14_sf"/>
</dbReference>
<dbReference type="Gene3D" id="3.30.1140.32">
    <property type="entry name" value="Ribosomal protein S3, C-terminal domain"/>
    <property type="match status" value="1"/>
</dbReference>
<dbReference type="Gene3D" id="3.30.860.10">
    <property type="entry name" value="30s Ribosomal Protein S19, Chain A"/>
    <property type="match status" value="1"/>
</dbReference>
<dbReference type="FunFam" id="2.40.30.10:FF:000004">
    <property type="entry name" value="50S ribosomal protein L3"/>
    <property type="match status" value="1"/>
</dbReference>
<comment type="subunit">
    <text evidence="14">Part of the 50S ribosomal subunit.</text>
</comment>
<dbReference type="InterPro" id="IPR036394">
    <property type="entry name" value="Ribosomal_uL22_sf"/>
</dbReference>
<dbReference type="PANTHER" id="PTHR11229:SF16">
    <property type="entry name" value="LARGE RIBOSOMAL SUBUNIT PROTEIN UL3C"/>
    <property type="match status" value="1"/>
</dbReference>
<dbReference type="GO" id="GO:0019843">
    <property type="term" value="F:rRNA binding"/>
    <property type="evidence" value="ECO:0007669"/>
    <property type="project" value="UniProtKB-KW"/>
</dbReference>
<dbReference type="Gene3D" id="2.40.50.140">
    <property type="entry name" value="Nucleic acid-binding proteins"/>
    <property type="match status" value="1"/>
</dbReference>
<dbReference type="SMART" id="SM01382">
    <property type="entry name" value="Ribosomal_L2_C"/>
    <property type="match status" value="1"/>
</dbReference>
<dbReference type="InterPro" id="IPR005824">
    <property type="entry name" value="KOW"/>
</dbReference>
<dbReference type="Pfam" id="PF00189">
    <property type="entry name" value="Ribosomal_S3_C"/>
    <property type="match status" value="1"/>
</dbReference>
<evidence type="ECO:0000256" key="21">
    <source>
        <dbReference type="ARBA" id="ARBA00035282"/>
    </source>
</evidence>
<dbReference type="CDD" id="cd01433">
    <property type="entry name" value="Ribosomal_L16_L10e"/>
    <property type="match status" value="1"/>
</dbReference>
<dbReference type="InterPro" id="IPR022803">
    <property type="entry name" value="Ribosomal_uL5_dom_sf"/>
</dbReference>
<dbReference type="FunFam" id="3.30.1440.10:FF:000001">
    <property type="entry name" value="50S ribosomal protein L5"/>
    <property type="match status" value="1"/>
</dbReference>
<dbReference type="GO" id="GO:0022625">
    <property type="term" value="C:cytosolic large ribosomal subunit"/>
    <property type="evidence" value="ECO:0007669"/>
    <property type="project" value="TreeGrafter"/>
</dbReference>
<keyword evidence="30" id="KW-1185">Reference proteome</keyword>
<dbReference type="PROSITE" id="PS00467">
    <property type="entry name" value="RIBOSOMAL_L2"/>
    <property type="match status" value="1"/>
</dbReference>
<protein>
    <recommendedName>
        <fullName evidence="21">Large ribosomal subunit protein uL24c</fullName>
    </recommendedName>
    <alternativeName>
        <fullName evidence="22">30S ribosomal protein S3, chloroplastic</fullName>
    </alternativeName>
    <alternativeName>
        <fullName evidence="23">Large ribosomal subunit protein uL2m</fullName>
    </alternativeName>
    <alternativeName>
        <fullName evidence="20">Large ribosomal subunit protein uL3c</fullName>
    </alternativeName>
    <alternativeName>
        <fullName evidence="19">Small ribosomal subunit protein uS3c</fullName>
    </alternativeName>
</protein>
<dbReference type="PROSITE" id="PS00548">
    <property type="entry name" value="RIBOSOMAL_S3"/>
    <property type="match status" value="1"/>
</dbReference>
<comment type="function">
    <text evidence="2">One of two assembly initiator proteins, it binds directly to the 5'-end of the 23S rRNA, where it nucleates assembly of the 50S subunit.</text>
</comment>
<evidence type="ECO:0000256" key="20">
    <source>
        <dbReference type="ARBA" id="ARBA00035213"/>
    </source>
</evidence>
<dbReference type="Pfam" id="PF00276">
    <property type="entry name" value="Ribosomal_L23"/>
    <property type="match status" value="1"/>
</dbReference>
<dbReference type="InterPro" id="IPR002222">
    <property type="entry name" value="Ribosomal_uS19"/>
</dbReference>
<gene>
    <name evidence="29" type="primary">rplB</name>
    <name evidence="29" type="ORF">SPIL2461_LOCUS170</name>
</gene>
<dbReference type="SUPFAM" id="SSF50249">
    <property type="entry name" value="Nucleic acid-binding proteins"/>
    <property type="match status" value="2"/>
</dbReference>
<dbReference type="Pfam" id="PF00297">
    <property type="entry name" value="Ribosomal_L3"/>
    <property type="match status" value="1"/>
</dbReference>
<dbReference type="InterPro" id="IPR020929">
    <property type="entry name" value="Ribosomal_uL5_CS"/>
</dbReference>
<dbReference type="HAMAP" id="MF_01328_B">
    <property type="entry name" value="Ribosomal_uL4_B"/>
    <property type="match status" value="1"/>
</dbReference>
<evidence type="ECO:0000256" key="16">
    <source>
        <dbReference type="ARBA" id="ARBA00022884"/>
    </source>
</evidence>
<dbReference type="InterPro" id="IPR003256">
    <property type="entry name" value="Ribosomal_uL24"/>
</dbReference>
<dbReference type="Gene3D" id="4.10.960.10">
    <property type="entry name" value="Ribosomal protein L3, domain 3"/>
    <property type="match status" value="1"/>
</dbReference>
<dbReference type="SMART" id="SM01383">
    <property type="entry name" value="Ribosomal_L2"/>
    <property type="match status" value="1"/>
</dbReference>
<dbReference type="InterPro" id="IPR036419">
    <property type="entry name" value="Ribosomal_S3_C_sf"/>
</dbReference>
<dbReference type="InterPro" id="IPR019927">
    <property type="entry name" value="Ribosomal_uL3_bac/org-type"/>
</dbReference>
<dbReference type="FunFam" id="3.30.300.20:FF:000001">
    <property type="entry name" value="30S ribosomal protein S3"/>
    <property type="match status" value="1"/>
</dbReference>
<comment type="similarity">
    <text evidence="8">Belongs to the universal ribosomal protein uL16 family.</text>
</comment>
<dbReference type="CDD" id="cd00427">
    <property type="entry name" value="Ribosomal_L29_HIP"/>
    <property type="match status" value="1"/>
</dbReference>
<dbReference type="SUPFAM" id="SSF54821">
    <property type="entry name" value="Ribosomal protein S3 C-terminal domain"/>
    <property type="match status" value="1"/>
</dbReference>
<dbReference type="InterPro" id="IPR004087">
    <property type="entry name" value="KH_dom"/>
</dbReference>
<dbReference type="HAMAP" id="MF_01325_B">
    <property type="entry name" value="Ribosomal_uL3_B"/>
    <property type="match status" value="1"/>
</dbReference>
<dbReference type="NCBIfam" id="NF004359">
    <property type="entry name" value="PRK05738.1-3"/>
    <property type="match status" value="1"/>
</dbReference>
<dbReference type="HAMAP" id="MF_00374">
    <property type="entry name" value="Ribosomal_uL29"/>
    <property type="match status" value="1"/>
</dbReference>
<dbReference type="PRINTS" id="PR00060">
    <property type="entry name" value="RIBOSOMALL16"/>
</dbReference>
<dbReference type="InterPro" id="IPR005704">
    <property type="entry name" value="Ribosomal_uS3_bac-typ"/>
</dbReference>
<evidence type="ECO:0000256" key="27">
    <source>
        <dbReference type="SAM" id="MobiDB-lite"/>
    </source>
</evidence>
<dbReference type="InterPro" id="IPR009019">
    <property type="entry name" value="KH_sf_prok-type"/>
</dbReference>
<dbReference type="SUPFAM" id="SSF54814">
    <property type="entry name" value="Prokaryotic type KH domain (KH-domain type II)"/>
    <property type="match status" value="1"/>
</dbReference>
<dbReference type="InterPro" id="IPR018280">
    <property type="entry name" value="Ribosomal_uS3_CS"/>
</dbReference>
<evidence type="ECO:0000259" key="28">
    <source>
        <dbReference type="PROSITE" id="PS50823"/>
    </source>
</evidence>
<comment type="similarity">
    <text evidence="5">Belongs to the universal ribosomal protein uL23 family.</text>
</comment>
<dbReference type="InterPro" id="IPR016180">
    <property type="entry name" value="Ribosomal_uL16_dom"/>
</dbReference>
<evidence type="ECO:0000256" key="2">
    <source>
        <dbReference type="ARBA" id="ARBA00004072"/>
    </source>
</evidence>
<dbReference type="InterPro" id="IPR023574">
    <property type="entry name" value="Ribosomal_uL4_dom_sf"/>
</dbReference>
<evidence type="ECO:0000313" key="29">
    <source>
        <dbReference type="EMBL" id="CAE7149738.1"/>
    </source>
</evidence>
<keyword evidence="17 25" id="KW-0689">Ribosomal protein</keyword>
<dbReference type="HAMAP" id="MF_00531">
    <property type="entry name" value="Ribosomal_uS19"/>
    <property type="match status" value="1"/>
</dbReference>
<dbReference type="SUPFAM" id="SSF54843">
    <property type="entry name" value="Ribosomal protein L22"/>
    <property type="match status" value="1"/>
</dbReference>
<dbReference type="InterPro" id="IPR013025">
    <property type="entry name" value="Ribosomal_uL23-like"/>
</dbReference>
<evidence type="ECO:0000256" key="11">
    <source>
        <dbReference type="ARBA" id="ARBA00010618"/>
    </source>
</evidence>
<dbReference type="NCBIfam" id="TIGR01164">
    <property type="entry name" value="rplP_bact"/>
    <property type="match status" value="1"/>
</dbReference>
<dbReference type="Pfam" id="PF00203">
    <property type="entry name" value="Ribosomal_S19"/>
    <property type="match status" value="1"/>
</dbReference>